<feature type="domain" description="Thioredoxin-like fold" evidence="8">
    <location>
        <begin position="135"/>
        <end position="293"/>
    </location>
</feature>
<keyword evidence="9" id="KW-0808">Transferase</keyword>
<dbReference type="PANTHER" id="PTHR13887">
    <property type="entry name" value="GLUTATHIONE S-TRANSFERASE KAPPA"/>
    <property type="match status" value="1"/>
</dbReference>
<feature type="compositionally biased region" description="Basic and acidic residues" evidence="6">
    <location>
        <begin position="10"/>
        <end position="20"/>
    </location>
</feature>
<name>A0ABU1JA57_9MICC</name>
<evidence type="ECO:0000256" key="1">
    <source>
        <dbReference type="ARBA" id="ARBA00005791"/>
    </source>
</evidence>
<dbReference type="Proteomes" id="UP001185069">
    <property type="component" value="Unassembled WGS sequence"/>
</dbReference>
<sequence>MNSQNQPKMSKAERTAAAREKAREIRAAELKRQKRNGWLIRGGVVAAAIAVIAVIALVVVTTMRNNAPIADSGPVPANVNAYGGIVFGANNAVIPPSTNDSTVDKNTLPAAPTASPTAVIDPEQIGIKATPVGQPVQVVVYLDFICEFCKAFEQTNASVLKQFQDAGQITLEYRPAGLLDGASTTNYSSRASNVAACVADQAPDKYLDFVAALYQNQPAEGGTGLSNDQLKQYAKDAGANVDSCVDNATYRPMIQYVTSQAQAHGITSTPTIFVDGQSYRSQAQGFTDFQAYVQGVIDAKK</sequence>
<reference evidence="9 10" key="1">
    <citation type="submission" date="2023-07" db="EMBL/GenBank/DDBJ databases">
        <title>Sequencing the genomes of 1000 actinobacteria strains.</title>
        <authorList>
            <person name="Klenk H.-P."/>
        </authorList>
    </citation>
    <scope>NUCLEOTIDE SEQUENCE [LARGE SCALE GENOMIC DNA]</scope>
    <source>
        <strain evidence="9 10">DSM 14555</strain>
    </source>
</reference>
<dbReference type="Gene3D" id="3.40.30.10">
    <property type="entry name" value="Glutaredoxin"/>
    <property type="match status" value="1"/>
</dbReference>
<keyword evidence="7" id="KW-1133">Transmembrane helix</keyword>
<keyword evidence="9" id="KW-0413">Isomerase</keyword>
<dbReference type="RefSeq" id="WP_309797497.1">
    <property type="nucleotide sequence ID" value="NZ_BAAAHY010000001.1"/>
</dbReference>
<keyword evidence="7" id="KW-0812">Transmembrane</keyword>
<keyword evidence="5" id="KW-0676">Redox-active center</keyword>
<accession>A0ABU1JA57</accession>
<evidence type="ECO:0000256" key="4">
    <source>
        <dbReference type="ARBA" id="ARBA00023157"/>
    </source>
</evidence>
<dbReference type="InterPro" id="IPR012336">
    <property type="entry name" value="Thioredoxin-like_fold"/>
</dbReference>
<keyword evidence="7" id="KW-0472">Membrane</keyword>
<protein>
    <submittedName>
        <fullName evidence="9">Protein-disulfide isomerase</fullName>
    </submittedName>
</protein>
<evidence type="ECO:0000259" key="8">
    <source>
        <dbReference type="Pfam" id="PF13462"/>
    </source>
</evidence>
<feature type="region of interest" description="Disordered" evidence="6">
    <location>
        <begin position="1"/>
        <end position="20"/>
    </location>
</feature>
<evidence type="ECO:0000256" key="6">
    <source>
        <dbReference type="SAM" id="MobiDB-lite"/>
    </source>
</evidence>
<evidence type="ECO:0000256" key="5">
    <source>
        <dbReference type="ARBA" id="ARBA00023284"/>
    </source>
</evidence>
<dbReference type="SUPFAM" id="SSF52833">
    <property type="entry name" value="Thioredoxin-like"/>
    <property type="match status" value="1"/>
</dbReference>
<comment type="caution">
    <text evidence="9">The sequence shown here is derived from an EMBL/GenBank/DDBJ whole genome shotgun (WGS) entry which is preliminary data.</text>
</comment>
<comment type="similarity">
    <text evidence="1">Belongs to the thioredoxin family. DsbA subfamily.</text>
</comment>
<dbReference type="Pfam" id="PF13462">
    <property type="entry name" value="Thioredoxin_4"/>
    <property type="match status" value="1"/>
</dbReference>
<dbReference type="PANTHER" id="PTHR13887:SF14">
    <property type="entry name" value="DISULFIDE BOND FORMATION PROTEIN D"/>
    <property type="match status" value="1"/>
</dbReference>
<evidence type="ECO:0000313" key="9">
    <source>
        <dbReference type="EMBL" id="MDR6269298.1"/>
    </source>
</evidence>
<feature type="transmembrane region" description="Helical" evidence="7">
    <location>
        <begin position="38"/>
        <end position="60"/>
    </location>
</feature>
<keyword evidence="10" id="KW-1185">Reference proteome</keyword>
<evidence type="ECO:0000313" key="10">
    <source>
        <dbReference type="Proteomes" id="UP001185069"/>
    </source>
</evidence>
<dbReference type="CDD" id="cd02972">
    <property type="entry name" value="DsbA_family"/>
    <property type="match status" value="1"/>
</dbReference>
<evidence type="ECO:0000256" key="7">
    <source>
        <dbReference type="SAM" id="Phobius"/>
    </source>
</evidence>
<organism evidence="9 10">
    <name type="scientific">Arthrobacter russicus</name>
    <dbReference type="NCBI Taxonomy" id="172040"/>
    <lineage>
        <taxon>Bacteria</taxon>
        <taxon>Bacillati</taxon>
        <taxon>Actinomycetota</taxon>
        <taxon>Actinomycetes</taxon>
        <taxon>Micrococcales</taxon>
        <taxon>Micrococcaceae</taxon>
        <taxon>Arthrobacter</taxon>
    </lineage>
</organism>
<dbReference type="GO" id="GO:0016853">
    <property type="term" value="F:isomerase activity"/>
    <property type="evidence" value="ECO:0007669"/>
    <property type="project" value="UniProtKB-KW"/>
</dbReference>
<evidence type="ECO:0000256" key="3">
    <source>
        <dbReference type="ARBA" id="ARBA00023002"/>
    </source>
</evidence>
<dbReference type="GO" id="GO:0016301">
    <property type="term" value="F:kinase activity"/>
    <property type="evidence" value="ECO:0007669"/>
    <property type="project" value="UniProtKB-KW"/>
</dbReference>
<proteinExistence type="inferred from homology"/>
<keyword evidence="3" id="KW-0560">Oxidoreductase</keyword>
<keyword evidence="9" id="KW-0418">Kinase</keyword>
<dbReference type="InterPro" id="IPR036249">
    <property type="entry name" value="Thioredoxin-like_sf"/>
</dbReference>
<keyword evidence="2" id="KW-0732">Signal</keyword>
<keyword evidence="4" id="KW-1015">Disulfide bond</keyword>
<evidence type="ECO:0000256" key="2">
    <source>
        <dbReference type="ARBA" id="ARBA00022729"/>
    </source>
</evidence>
<gene>
    <name evidence="9" type="ORF">JOE69_001536</name>
</gene>
<dbReference type="EMBL" id="JAVDQF010000001">
    <property type="protein sequence ID" value="MDR6269298.1"/>
    <property type="molecule type" value="Genomic_DNA"/>
</dbReference>